<dbReference type="Pfam" id="PF12695">
    <property type="entry name" value="Abhydrolase_5"/>
    <property type="match status" value="1"/>
</dbReference>
<sequence length="239" mass="25157">MTLFAVLVLGATGFFTWAKLPMAATASSVADVADDPGVDVTDRPDTVVLRPAETTPRDQGLVFLAGARVDPQAYEQVLSGLVHSGVTVVIVRPVLGFAILDWRALSDFTAEVPEIGHWAVGGHSLGGVRACALTQTDPRVDGLVLLGSYCATTDLSTDADLPVLSLSGSEDGLSTPSNIDRYRAMLPDDATLVEIEGSNHAQFGDYGPQPGDGTATLSDDEARSRIDRELRSFFATVGP</sequence>
<keyword evidence="4" id="KW-0378">Hydrolase</keyword>
<protein>
    <submittedName>
        <fullName evidence="4">Alpha/beta hydrolase</fullName>
    </submittedName>
</protein>
<evidence type="ECO:0000256" key="2">
    <source>
        <dbReference type="SAM" id="SignalP"/>
    </source>
</evidence>
<feature type="signal peptide" evidence="2">
    <location>
        <begin position="1"/>
        <end position="18"/>
    </location>
</feature>
<dbReference type="RefSeq" id="WP_244289902.1">
    <property type="nucleotide sequence ID" value="NZ_BAAAHR010000002.1"/>
</dbReference>
<dbReference type="InterPro" id="IPR029058">
    <property type="entry name" value="AB_hydrolase_fold"/>
</dbReference>
<gene>
    <name evidence="5" type="ORF">FB463_000565</name>
    <name evidence="4" type="ORF">FFA01_30710</name>
</gene>
<feature type="domain" description="Alpha/beta hydrolase fold-5" evidence="3">
    <location>
        <begin position="61"/>
        <end position="221"/>
    </location>
</feature>
<accession>A0A7W3JGF0</accession>
<evidence type="ECO:0000259" key="3">
    <source>
        <dbReference type="Pfam" id="PF12695"/>
    </source>
</evidence>
<dbReference type="Gene3D" id="3.40.50.1820">
    <property type="entry name" value="alpha/beta hydrolase"/>
    <property type="match status" value="1"/>
</dbReference>
<feature type="region of interest" description="Disordered" evidence="1">
    <location>
        <begin position="200"/>
        <end position="222"/>
    </location>
</feature>
<evidence type="ECO:0000313" key="4">
    <source>
        <dbReference type="EMBL" id="GEK84762.1"/>
    </source>
</evidence>
<evidence type="ECO:0000313" key="7">
    <source>
        <dbReference type="Proteomes" id="UP000522688"/>
    </source>
</evidence>
<evidence type="ECO:0000313" key="5">
    <source>
        <dbReference type="EMBL" id="MBA8812341.1"/>
    </source>
</evidence>
<dbReference type="EMBL" id="JACGWW010000001">
    <property type="protein sequence ID" value="MBA8812341.1"/>
    <property type="molecule type" value="Genomic_DNA"/>
</dbReference>
<comment type="caution">
    <text evidence="5">The sequence shown here is derived from an EMBL/GenBank/DDBJ whole genome shotgun (WGS) entry which is preliminary data.</text>
</comment>
<keyword evidence="6" id="KW-1185">Reference proteome</keyword>
<dbReference type="Proteomes" id="UP000321154">
    <property type="component" value="Unassembled WGS sequence"/>
</dbReference>
<dbReference type="InterPro" id="IPR029059">
    <property type="entry name" value="AB_hydrolase_5"/>
</dbReference>
<dbReference type="GO" id="GO:0016787">
    <property type="term" value="F:hydrolase activity"/>
    <property type="evidence" value="ECO:0007669"/>
    <property type="project" value="UniProtKB-KW"/>
</dbReference>
<dbReference type="Proteomes" id="UP000522688">
    <property type="component" value="Unassembled WGS sequence"/>
</dbReference>
<reference evidence="4 6" key="1">
    <citation type="submission" date="2019-07" db="EMBL/GenBank/DDBJ databases">
        <title>Whole genome shotgun sequence of Frigoribacterium faeni NBRC 103066.</title>
        <authorList>
            <person name="Hosoyama A."/>
            <person name="Uohara A."/>
            <person name="Ohji S."/>
            <person name="Ichikawa N."/>
        </authorList>
    </citation>
    <scope>NUCLEOTIDE SEQUENCE [LARGE SCALE GENOMIC DNA]</scope>
    <source>
        <strain evidence="4 6">NBRC 103066</strain>
    </source>
</reference>
<dbReference type="SUPFAM" id="SSF53474">
    <property type="entry name" value="alpha/beta-Hydrolases"/>
    <property type="match status" value="1"/>
</dbReference>
<name>A0A7W3JGF0_9MICO</name>
<organism evidence="5 7">
    <name type="scientific">Frigoribacterium faeni</name>
    <dbReference type="NCBI Taxonomy" id="145483"/>
    <lineage>
        <taxon>Bacteria</taxon>
        <taxon>Bacillati</taxon>
        <taxon>Actinomycetota</taxon>
        <taxon>Actinomycetes</taxon>
        <taxon>Micrococcales</taxon>
        <taxon>Microbacteriaceae</taxon>
        <taxon>Frigoribacterium</taxon>
    </lineage>
</organism>
<dbReference type="EMBL" id="BJUV01000058">
    <property type="protein sequence ID" value="GEK84762.1"/>
    <property type="molecule type" value="Genomic_DNA"/>
</dbReference>
<feature type="chain" id="PRO_5039335987" evidence="2">
    <location>
        <begin position="19"/>
        <end position="239"/>
    </location>
</feature>
<evidence type="ECO:0000256" key="1">
    <source>
        <dbReference type="SAM" id="MobiDB-lite"/>
    </source>
</evidence>
<dbReference type="AlphaFoldDB" id="A0A7W3JGF0"/>
<reference evidence="5 7" key="2">
    <citation type="submission" date="2020-07" db="EMBL/GenBank/DDBJ databases">
        <title>Sequencing the genomes of 1000 actinobacteria strains.</title>
        <authorList>
            <person name="Klenk H.-P."/>
        </authorList>
    </citation>
    <scope>NUCLEOTIDE SEQUENCE [LARGE SCALE GENOMIC DNA]</scope>
    <source>
        <strain evidence="5 7">DSM 10309</strain>
    </source>
</reference>
<evidence type="ECO:0000313" key="6">
    <source>
        <dbReference type="Proteomes" id="UP000321154"/>
    </source>
</evidence>
<keyword evidence="2" id="KW-0732">Signal</keyword>
<proteinExistence type="predicted"/>